<dbReference type="SUPFAM" id="SSF46785">
    <property type="entry name" value="Winged helix' DNA-binding domain"/>
    <property type="match status" value="1"/>
</dbReference>
<accession>A0ABU0GJX4</accession>
<evidence type="ECO:0000313" key="2">
    <source>
        <dbReference type="EMBL" id="MDQ0424900.1"/>
    </source>
</evidence>
<name>A0ABU0GJX4_9CELL</name>
<comment type="caution">
    <text evidence="2">The sequence shown here is derived from an EMBL/GenBank/DDBJ whole genome shotgun (WGS) entry which is preliminary data.</text>
</comment>
<keyword evidence="3" id="KW-1185">Reference proteome</keyword>
<dbReference type="InterPro" id="IPR036390">
    <property type="entry name" value="WH_DNA-bd_sf"/>
</dbReference>
<protein>
    <submittedName>
        <fullName evidence="2">ArsR family transcriptional regulator</fullName>
    </submittedName>
</protein>
<dbReference type="Proteomes" id="UP001240250">
    <property type="component" value="Unassembled WGS sequence"/>
</dbReference>
<feature type="compositionally biased region" description="Low complexity" evidence="1">
    <location>
        <begin position="1"/>
        <end position="15"/>
    </location>
</feature>
<feature type="region of interest" description="Disordered" evidence="1">
    <location>
        <begin position="1"/>
        <end position="32"/>
    </location>
</feature>
<gene>
    <name evidence="2" type="ORF">JO380_001281</name>
</gene>
<dbReference type="EMBL" id="JAUSVM010000001">
    <property type="protein sequence ID" value="MDQ0424900.1"/>
    <property type="molecule type" value="Genomic_DNA"/>
</dbReference>
<dbReference type="InterPro" id="IPR036388">
    <property type="entry name" value="WH-like_DNA-bd_sf"/>
</dbReference>
<evidence type="ECO:0000256" key="1">
    <source>
        <dbReference type="SAM" id="MobiDB-lite"/>
    </source>
</evidence>
<evidence type="ECO:0000313" key="3">
    <source>
        <dbReference type="Proteomes" id="UP001240250"/>
    </source>
</evidence>
<dbReference type="Gene3D" id="1.10.10.10">
    <property type="entry name" value="Winged helix-like DNA-binding domain superfamily/Winged helix DNA-binding domain"/>
    <property type="match status" value="1"/>
</dbReference>
<feature type="compositionally biased region" description="Basic residues" evidence="1">
    <location>
        <begin position="16"/>
        <end position="27"/>
    </location>
</feature>
<proteinExistence type="predicted"/>
<organism evidence="2 3">
    <name type="scientific">Cellulomonas iranensis</name>
    <dbReference type="NCBI Taxonomy" id="76862"/>
    <lineage>
        <taxon>Bacteria</taxon>
        <taxon>Bacillati</taxon>
        <taxon>Actinomycetota</taxon>
        <taxon>Actinomycetes</taxon>
        <taxon>Micrococcales</taxon>
        <taxon>Cellulomonadaceae</taxon>
        <taxon>Cellulomonas</taxon>
    </lineage>
</organism>
<reference evidence="2 3" key="1">
    <citation type="submission" date="2023-07" db="EMBL/GenBank/DDBJ databases">
        <title>Sequencing the genomes of 1000 actinobacteria strains.</title>
        <authorList>
            <person name="Klenk H.-P."/>
        </authorList>
    </citation>
    <scope>NUCLEOTIDE SEQUENCE [LARGE SCALE GENOMIC DNA]</scope>
    <source>
        <strain evidence="2 3">DSM 14785</strain>
    </source>
</reference>
<dbReference type="RefSeq" id="WP_070320894.1">
    <property type="nucleotide sequence ID" value="NZ_CP194061.1"/>
</dbReference>
<sequence length="104" mass="11264">MSTTVARPRPTTPVRPGRRPVHHRPTLRHVSQDAGARRALVLLELSQHGPCDVPTLAERCALPAETVTAHLRDLAEAGFVVAGGRRWAAVSLVERERARGLPVG</sequence>